<dbReference type="InterPro" id="IPR052518">
    <property type="entry name" value="CHR_Transporter"/>
</dbReference>
<dbReference type="Pfam" id="PF02417">
    <property type="entry name" value="Chromate_transp"/>
    <property type="match status" value="2"/>
</dbReference>
<feature type="transmembrane region" description="Helical" evidence="7">
    <location>
        <begin position="388"/>
        <end position="405"/>
    </location>
</feature>
<feature type="transmembrane region" description="Helical" evidence="7">
    <location>
        <begin position="172"/>
        <end position="196"/>
    </location>
</feature>
<comment type="similarity">
    <text evidence="2">Belongs to the chromate ion transporter (CHR) (TC 2.A.51) family.</text>
</comment>
<protein>
    <submittedName>
        <fullName evidence="8">Putative chromate transport protein</fullName>
    </submittedName>
</protein>
<keyword evidence="5 7" id="KW-1133">Transmembrane helix</keyword>
<organism evidence="8">
    <name type="scientific">mine drainage metagenome</name>
    <dbReference type="NCBI Taxonomy" id="410659"/>
    <lineage>
        <taxon>unclassified sequences</taxon>
        <taxon>metagenomes</taxon>
        <taxon>ecological metagenomes</taxon>
    </lineage>
</organism>
<keyword evidence="3" id="KW-1003">Cell membrane</keyword>
<gene>
    <name evidence="8" type="primary">srpC_5</name>
    <name evidence="8" type="ORF">GALL_335400</name>
</gene>
<feature type="transmembrane region" description="Helical" evidence="7">
    <location>
        <begin position="131"/>
        <end position="151"/>
    </location>
</feature>
<evidence type="ECO:0000256" key="6">
    <source>
        <dbReference type="ARBA" id="ARBA00023136"/>
    </source>
</evidence>
<feature type="transmembrane region" description="Helical" evidence="7">
    <location>
        <begin position="306"/>
        <end position="327"/>
    </location>
</feature>
<feature type="transmembrane region" description="Helical" evidence="7">
    <location>
        <begin position="339"/>
        <end position="360"/>
    </location>
</feature>
<dbReference type="InterPro" id="IPR003370">
    <property type="entry name" value="Chromate_transpt"/>
</dbReference>
<dbReference type="InterPro" id="IPR014047">
    <property type="entry name" value="Chr_Tranpt_l_chain"/>
</dbReference>
<dbReference type="PANTHER" id="PTHR43663">
    <property type="entry name" value="CHROMATE TRANSPORT PROTEIN-RELATED"/>
    <property type="match status" value="1"/>
</dbReference>
<evidence type="ECO:0000256" key="2">
    <source>
        <dbReference type="ARBA" id="ARBA00005262"/>
    </source>
</evidence>
<evidence type="ECO:0000256" key="1">
    <source>
        <dbReference type="ARBA" id="ARBA00004651"/>
    </source>
</evidence>
<dbReference type="NCBIfam" id="TIGR00937">
    <property type="entry name" value="2A51"/>
    <property type="match status" value="1"/>
</dbReference>
<proteinExistence type="inferred from homology"/>
<dbReference type="PANTHER" id="PTHR43663:SF1">
    <property type="entry name" value="CHROMATE TRANSPORTER"/>
    <property type="match status" value="1"/>
</dbReference>
<dbReference type="AlphaFoldDB" id="A0A1J5QM91"/>
<evidence type="ECO:0000256" key="3">
    <source>
        <dbReference type="ARBA" id="ARBA00022475"/>
    </source>
</evidence>
<comment type="subcellular location">
    <subcellularLocation>
        <location evidence="1">Cell membrane</location>
        <topology evidence="1">Multi-pass membrane protein</topology>
    </subcellularLocation>
</comment>
<dbReference type="EMBL" id="MLJW01000603">
    <property type="protein sequence ID" value="OIQ84630.1"/>
    <property type="molecule type" value="Genomic_DNA"/>
</dbReference>
<evidence type="ECO:0000313" key="8">
    <source>
        <dbReference type="EMBL" id="OIQ84630.1"/>
    </source>
</evidence>
<comment type="caution">
    <text evidence="8">The sequence shown here is derived from an EMBL/GenBank/DDBJ whole genome shotgun (WGS) entry which is preliminary data.</text>
</comment>
<reference evidence="8" key="1">
    <citation type="submission" date="2016-10" db="EMBL/GenBank/DDBJ databases">
        <title>Sequence of Gallionella enrichment culture.</title>
        <authorList>
            <person name="Poehlein A."/>
            <person name="Muehling M."/>
            <person name="Daniel R."/>
        </authorList>
    </citation>
    <scope>NUCLEOTIDE SEQUENCE</scope>
</reference>
<keyword evidence="6 7" id="KW-0472">Membrane</keyword>
<sequence>MATKSSRAIPVHSDNAGTERQPVERVPLGTIVKEWLRLGSTGFGGPPTHIALLRRLCVEERKWIDAREFEDAIATTNLLPGPASTQLAIYCAWRLRGAVGAILGGLCFIVPGLVLIVALSAVFLASDPPGWILGAAAGAGAAVPAVALHAARGLVPASWKRIGTGRAQHARWVVYALLGAGAGATVGPYLVLVVLACAATEIAVRRQGRVRPPGPLHAALPAAALHGAAIGGLGTLAWVALKVGALSYGGGFVIIPLMQHDAVNVYHWMSGPAFLNAVALGQVTPGPVVQTVAVVGYAAGGIGGEMLAALVAFAPSFAFVLVGGRHFDQIRTNGAAQSFLTGAGPAVIGAIAGSAIPLGLSFQHPWQIPILAGALLWLFVARRAAVSGLLPAGALGVAVALAGVPT</sequence>
<evidence type="ECO:0000256" key="5">
    <source>
        <dbReference type="ARBA" id="ARBA00022989"/>
    </source>
</evidence>
<accession>A0A1J5QM91</accession>
<keyword evidence="4 7" id="KW-0812">Transmembrane</keyword>
<name>A0A1J5QM91_9ZZZZ</name>
<dbReference type="GO" id="GO:0005886">
    <property type="term" value="C:plasma membrane"/>
    <property type="evidence" value="ECO:0007669"/>
    <property type="project" value="UniProtKB-SubCell"/>
</dbReference>
<evidence type="ECO:0000256" key="4">
    <source>
        <dbReference type="ARBA" id="ARBA00022692"/>
    </source>
</evidence>
<feature type="transmembrane region" description="Helical" evidence="7">
    <location>
        <begin position="102"/>
        <end position="125"/>
    </location>
</feature>
<dbReference type="PIRSF" id="PIRSF004810">
    <property type="entry name" value="ChrA"/>
    <property type="match status" value="1"/>
</dbReference>
<feature type="transmembrane region" description="Helical" evidence="7">
    <location>
        <begin position="366"/>
        <end position="381"/>
    </location>
</feature>
<evidence type="ECO:0000256" key="7">
    <source>
        <dbReference type="SAM" id="Phobius"/>
    </source>
</evidence>
<dbReference type="GO" id="GO:0015109">
    <property type="term" value="F:chromate transmembrane transporter activity"/>
    <property type="evidence" value="ECO:0007669"/>
    <property type="project" value="InterPro"/>
</dbReference>